<evidence type="ECO:0000256" key="1">
    <source>
        <dbReference type="SAM" id="Coils"/>
    </source>
</evidence>
<organism evidence="4 5">
    <name type="scientific">Extremus antarcticus</name>
    <dbReference type="NCBI Taxonomy" id="702011"/>
    <lineage>
        <taxon>Eukaryota</taxon>
        <taxon>Fungi</taxon>
        <taxon>Dikarya</taxon>
        <taxon>Ascomycota</taxon>
        <taxon>Pezizomycotina</taxon>
        <taxon>Dothideomycetes</taxon>
        <taxon>Dothideomycetidae</taxon>
        <taxon>Mycosphaerellales</taxon>
        <taxon>Extremaceae</taxon>
        <taxon>Extremus</taxon>
    </lineage>
</organism>
<name>A0AAJ0DC09_9PEZI</name>
<reference evidence="4" key="1">
    <citation type="submission" date="2023-04" db="EMBL/GenBank/DDBJ databases">
        <title>Black Yeasts Isolated from many extreme environments.</title>
        <authorList>
            <person name="Coleine C."/>
            <person name="Stajich J.E."/>
            <person name="Selbmann L."/>
        </authorList>
    </citation>
    <scope>NUCLEOTIDE SEQUENCE</scope>
    <source>
        <strain evidence="4">CCFEE 5312</strain>
    </source>
</reference>
<evidence type="ECO:0000313" key="4">
    <source>
        <dbReference type="EMBL" id="KAK3047173.1"/>
    </source>
</evidence>
<keyword evidence="5" id="KW-1185">Reference proteome</keyword>
<gene>
    <name evidence="4" type="ORF">LTR09_011375</name>
</gene>
<dbReference type="InterPro" id="IPR031348">
    <property type="entry name" value="PigL_N"/>
</dbReference>
<proteinExistence type="predicted"/>
<feature type="compositionally biased region" description="Polar residues" evidence="2">
    <location>
        <begin position="391"/>
        <end position="413"/>
    </location>
</feature>
<dbReference type="Pfam" id="PF17111">
    <property type="entry name" value="PigL_N"/>
    <property type="match status" value="1"/>
</dbReference>
<keyword evidence="1" id="KW-0175">Coiled coil</keyword>
<evidence type="ECO:0000259" key="3">
    <source>
        <dbReference type="Pfam" id="PF17111"/>
    </source>
</evidence>
<feature type="coiled-coil region" evidence="1">
    <location>
        <begin position="239"/>
        <end position="266"/>
    </location>
</feature>
<sequence length="427" mass="47572">MADPLSITASSLAVITAAVTSTRSLYETAKRFKDRDKTLGRLQDVVGDVAAILDSLKQVIDADESMLVLLQGPIKRCSQVCHEFEQSMVAFSGKSKTGFRDWAKMEFMRGDINEFIDTVAGYKSTISVGLGTITLRASKVSQQVLQEYVETIKDTAYNLKLQQQRIDERMRQLRAENTTASSIRINLEDEREVTNQCLRICEDARSYIDFLSDRESSLLEDPHQEGSGRNTFEAQLRTRQALDENRESFAETINHLRRRLESLVQNGSVGNETERMRLESDISISKQCLEVCNVASEVSRQKIYRIGEVVADDNSDQVVVTTLADLFDIKKALSKGNSAQLVGSMTGEELRLLAEKRYSSRFGALVDSSDPAAASTTNQSSVSKVQKSQHDPPSQASHHEQSPGSKTRQTRPSANEMRKRLSGGIMD</sequence>
<evidence type="ECO:0000256" key="2">
    <source>
        <dbReference type="SAM" id="MobiDB-lite"/>
    </source>
</evidence>
<dbReference type="Proteomes" id="UP001271007">
    <property type="component" value="Unassembled WGS sequence"/>
</dbReference>
<dbReference type="EMBL" id="JAWDJX010000066">
    <property type="protein sequence ID" value="KAK3047173.1"/>
    <property type="molecule type" value="Genomic_DNA"/>
</dbReference>
<comment type="caution">
    <text evidence="4">The sequence shown here is derived from an EMBL/GenBank/DDBJ whole genome shotgun (WGS) entry which is preliminary data.</text>
</comment>
<feature type="region of interest" description="Disordered" evidence="2">
    <location>
        <begin position="367"/>
        <end position="427"/>
    </location>
</feature>
<dbReference type="AlphaFoldDB" id="A0AAJ0DC09"/>
<protein>
    <recommendedName>
        <fullName evidence="3">Azaphilone pigments biosynthesis cluster protein L N-terminal domain-containing protein</fullName>
    </recommendedName>
</protein>
<accession>A0AAJ0DC09</accession>
<evidence type="ECO:0000313" key="5">
    <source>
        <dbReference type="Proteomes" id="UP001271007"/>
    </source>
</evidence>
<feature type="domain" description="Azaphilone pigments biosynthesis cluster protein L N-terminal" evidence="3">
    <location>
        <begin position="2"/>
        <end position="202"/>
    </location>
</feature>